<feature type="compositionally biased region" description="Polar residues" evidence="1">
    <location>
        <begin position="46"/>
        <end position="61"/>
    </location>
</feature>
<evidence type="ECO:0000256" key="1">
    <source>
        <dbReference type="SAM" id="MobiDB-lite"/>
    </source>
</evidence>
<sequence>MSLNDELSNTNRVEIRAQVESTPQSGHLPYPSSSTNTPFHQPMPSAGNSGVGSQPFSSSNIYFEKNSKKRANEGKND</sequence>
<dbReference type="EMBL" id="GCES01118301">
    <property type="protein sequence ID" value="JAQ68021.1"/>
    <property type="molecule type" value="Transcribed_RNA"/>
</dbReference>
<feature type="compositionally biased region" description="Polar residues" evidence="1">
    <location>
        <begin position="19"/>
        <end position="39"/>
    </location>
</feature>
<organism evidence="2">
    <name type="scientific">Fundulus heteroclitus</name>
    <name type="common">Killifish</name>
    <name type="synonym">Mummichog</name>
    <dbReference type="NCBI Taxonomy" id="8078"/>
    <lineage>
        <taxon>Eukaryota</taxon>
        <taxon>Metazoa</taxon>
        <taxon>Chordata</taxon>
        <taxon>Craniata</taxon>
        <taxon>Vertebrata</taxon>
        <taxon>Euteleostomi</taxon>
        <taxon>Actinopterygii</taxon>
        <taxon>Neopterygii</taxon>
        <taxon>Teleostei</taxon>
        <taxon>Neoteleostei</taxon>
        <taxon>Acanthomorphata</taxon>
        <taxon>Ovalentaria</taxon>
        <taxon>Atherinomorphae</taxon>
        <taxon>Cyprinodontiformes</taxon>
        <taxon>Fundulidae</taxon>
        <taxon>Fundulus</taxon>
    </lineage>
</organism>
<reference evidence="2" key="1">
    <citation type="submission" date="2015-01" db="EMBL/GenBank/DDBJ databases">
        <title>EvidentialGene: Evidence-directed Construction of Complete mRNA Transcriptomes without Genomes.</title>
        <authorList>
            <person name="Gilbert D.G."/>
        </authorList>
    </citation>
    <scope>NUCLEOTIDE SEQUENCE</scope>
</reference>
<feature type="region of interest" description="Disordered" evidence="1">
    <location>
        <begin position="1"/>
        <end position="77"/>
    </location>
</feature>
<name>A0A146RI08_FUNHE</name>
<dbReference type="EMBL" id="GCES01116033">
    <property type="protein sequence ID" value="JAQ70289.1"/>
    <property type="molecule type" value="Transcribed_RNA"/>
</dbReference>
<evidence type="ECO:0000313" key="2">
    <source>
        <dbReference type="EMBL" id="JAQ68021.1"/>
    </source>
</evidence>
<dbReference type="AlphaFoldDB" id="A0A146RI08"/>
<proteinExistence type="predicted"/>
<accession>A0A146RI08</accession>
<feature type="compositionally biased region" description="Polar residues" evidence="1">
    <location>
        <begin position="1"/>
        <end position="12"/>
    </location>
</feature>
<protein>
    <submittedName>
        <fullName evidence="2">Uncharacterized protein</fullName>
    </submittedName>
</protein>